<feature type="chain" id="PRO_5006917712" evidence="3">
    <location>
        <begin position="20"/>
        <end position="285"/>
    </location>
</feature>
<feature type="compositionally biased region" description="Basic and acidic residues" evidence="2">
    <location>
        <begin position="211"/>
        <end position="239"/>
    </location>
</feature>
<dbReference type="Gene3D" id="1.25.40.10">
    <property type="entry name" value="Tetratricopeptide repeat domain"/>
    <property type="match status" value="1"/>
</dbReference>
<keyword evidence="5" id="KW-1185">Reference proteome</keyword>
<dbReference type="Proteomes" id="UP000054600">
    <property type="component" value="Unassembled WGS sequence"/>
</dbReference>
<dbReference type="PROSITE" id="PS50005">
    <property type="entry name" value="TPR"/>
    <property type="match status" value="1"/>
</dbReference>
<gene>
    <name evidence="4" type="ORF">Lsha_2337</name>
</gene>
<dbReference type="PATRIC" id="fig|1122169.6.peg.2686"/>
<dbReference type="InterPro" id="IPR019734">
    <property type="entry name" value="TPR_rpt"/>
</dbReference>
<feature type="region of interest" description="Disordered" evidence="2">
    <location>
        <begin position="128"/>
        <end position="267"/>
    </location>
</feature>
<dbReference type="SMART" id="SM00028">
    <property type="entry name" value="TPR"/>
    <property type="match status" value="1"/>
</dbReference>
<sequence>MIRSVLILSITCISFQAQALSWSDLWLTPDQQGQRSMQKGQFGKAKEQFEREDWQAAASYKAGDYEHAAELFKELKTEQGYYNQGNALAHLGKYEQAIEAYDKALGLNPNNQDAIYNRKLVSDLLKKDKEQKQNQEQDSQDQKNKNQDNKDQQNKNQDNKDQQNKNQDNKDQQNENQDNKDQQNKNQDNKDQQNENQDKQDQQNKNQGNKDQQDKNKGDKTPQSQEQDKNKEGDKKQEGEVQSEADQEKQQANEQWLRLIPDDPGGLMREKFLRDHLRRERGWYQ</sequence>
<dbReference type="SUPFAM" id="SSF48452">
    <property type="entry name" value="TPR-like"/>
    <property type="match status" value="1"/>
</dbReference>
<evidence type="ECO:0000256" key="2">
    <source>
        <dbReference type="SAM" id="MobiDB-lite"/>
    </source>
</evidence>
<comment type="caution">
    <text evidence="4">The sequence shown here is derived from an EMBL/GenBank/DDBJ whole genome shotgun (WGS) entry which is preliminary data.</text>
</comment>
<feature type="compositionally biased region" description="Basic and acidic residues" evidence="2">
    <location>
        <begin position="128"/>
        <end position="202"/>
    </location>
</feature>
<protein>
    <submittedName>
        <fullName evidence="4">TPR repeat containing protein</fullName>
    </submittedName>
</protein>
<evidence type="ECO:0000313" key="5">
    <source>
        <dbReference type="Proteomes" id="UP000054600"/>
    </source>
</evidence>
<organism evidence="4 5">
    <name type="scientific">Legionella shakespearei DSM 23087</name>
    <dbReference type="NCBI Taxonomy" id="1122169"/>
    <lineage>
        <taxon>Bacteria</taxon>
        <taxon>Pseudomonadati</taxon>
        <taxon>Pseudomonadota</taxon>
        <taxon>Gammaproteobacteria</taxon>
        <taxon>Legionellales</taxon>
        <taxon>Legionellaceae</taxon>
        <taxon>Legionella</taxon>
    </lineage>
</organism>
<evidence type="ECO:0000313" key="4">
    <source>
        <dbReference type="EMBL" id="KTD57496.1"/>
    </source>
</evidence>
<proteinExistence type="predicted"/>
<evidence type="ECO:0000256" key="3">
    <source>
        <dbReference type="SAM" id="SignalP"/>
    </source>
</evidence>
<feature type="signal peptide" evidence="3">
    <location>
        <begin position="1"/>
        <end position="19"/>
    </location>
</feature>
<dbReference type="RefSeq" id="WP_018578302.1">
    <property type="nucleotide sequence ID" value="NZ_KB892434.1"/>
</dbReference>
<dbReference type="InterPro" id="IPR011990">
    <property type="entry name" value="TPR-like_helical_dom_sf"/>
</dbReference>
<keyword evidence="1" id="KW-0802">TPR repeat</keyword>
<dbReference type="STRING" id="1122169.Lsha_2337"/>
<dbReference type="eggNOG" id="COG0457">
    <property type="taxonomic scope" value="Bacteria"/>
</dbReference>
<feature type="repeat" description="TPR" evidence="1">
    <location>
        <begin position="78"/>
        <end position="111"/>
    </location>
</feature>
<accession>A0A0W0YKS3</accession>
<reference evidence="4 5" key="1">
    <citation type="submission" date="2015-11" db="EMBL/GenBank/DDBJ databases">
        <title>Genomic analysis of 38 Legionella species identifies large and diverse effector repertoires.</title>
        <authorList>
            <person name="Burstein D."/>
            <person name="Amaro F."/>
            <person name="Zusman T."/>
            <person name="Lifshitz Z."/>
            <person name="Cohen O."/>
            <person name="Gilbert J.A."/>
            <person name="Pupko T."/>
            <person name="Shuman H.A."/>
            <person name="Segal G."/>
        </authorList>
    </citation>
    <scope>NUCLEOTIDE SEQUENCE [LARGE SCALE GENOMIC DNA]</scope>
    <source>
        <strain evidence="4 5">ATCC 49655</strain>
    </source>
</reference>
<dbReference type="OrthoDB" id="9807628at2"/>
<evidence type="ECO:0000256" key="1">
    <source>
        <dbReference type="PROSITE-ProRule" id="PRU00339"/>
    </source>
</evidence>
<dbReference type="PROSITE" id="PS50293">
    <property type="entry name" value="TPR_REGION"/>
    <property type="match status" value="1"/>
</dbReference>
<name>A0A0W0YKS3_9GAMM</name>
<keyword evidence="3" id="KW-0732">Signal</keyword>
<dbReference type="Pfam" id="PF00515">
    <property type="entry name" value="TPR_1"/>
    <property type="match status" value="1"/>
</dbReference>
<dbReference type="EMBL" id="LNYW01000066">
    <property type="protein sequence ID" value="KTD57496.1"/>
    <property type="molecule type" value="Genomic_DNA"/>
</dbReference>
<dbReference type="AlphaFoldDB" id="A0A0W0YKS3"/>